<proteinExistence type="predicted"/>
<sequence>MAGAGGLVRGHELGQSRTRDERTLYMQNPGTALSVAGTQSRRDLRCHVRRHVKLSQPANMHVSIAPVPRD</sequence>
<organism evidence="2 3">
    <name type="scientific">Coprinellus micaceus</name>
    <name type="common">Glistening ink-cap mushroom</name>
    <name type="synonym">Coprinus micaceus</name>
    <dbReference type="NCBI Taxonomy" id="71717"/>
    <lineage>
        <taxon>Eukaryota</taxon>
        <taxon>Fungi</taxon>
        <taxon>Dikarya</taxon>
        <taxon>Basidiomycota</taxon>
        <taxon>Agaricomycotina</taxon>
        <taxon>Agaricomycetes</taxon>
        <taxon>Agaricomycetidae</taxon>
        <taxon>Agaricales</taxon>
        <taxon>Agaricineae</taxon>
        <taxon>Psathyrellaceae</taxon>
        <taxon>Coprinellus</taxon>
    </lineage>
</organism>
<dbReference type="EMBL" id="QPFP01000071">
    <property type="protein sequence ID" value="TEB24016.1"/>
    <property type="molecule type" value="Genomic_DNA"/>
</dbReference>
<accession>A0A4Y7SQ83</accession>
<evidence type="ECO:0000256" key="1">
    <source>
        <dbReference type="SAM" id="MobiDB-lite"/>
    </source>
</evidence>
<dbReference type="Proteomes" id="UP000298030">
    <property type="component" value="Unassembled WGS sequence"/>
</dbReference>
<evidence type="ECO:0000313" key="3">
    <source>
        <dbReference type="Proteomes" id="UP000298030"/>
    </source>
</evidence>
<name>A0A4Y7SQ83_COPMI</name>
<reference evidence="2 3" key="1">
    <citation type="journal article" date="2019" name="Nat. Ecol. Evol.">
        <title>Megaphylogeny resolves global patterns of mushroom evolution.</title>
        <authorList>
            <person name="Varga T."/>
            <person name="Krizsan K."/>
            <person name="Foldi C."/>
            <person name="Dima B."/>
            <person name="Sanchez-Garcia M."/>
            <person name="Sanchez-Ramirez S."/>
            <person name="Szollosi G.J."/>
            <person name="Szarkandi J.G."/>
            <person name="Papp V."/>
            <person name="Albert L."/>
            <person name="Andreopoulos W."/>
            <person name="Angelini C."/>
            <person name="Antonin V."/>
            <person name="Barry K.W."/>
            <person name="Bougher N.L."/>
            <person name="Buchanan P."/>
            <person name="Buyck B."/>
            <person name="Bense V."/>
            <person name="Catcheside P."/>
            <person name="Chovatia M."/>
            <person name="Cooper J."/>
            <person name="Damon W."/>
            <person name="Desjardin D."/>
            <person name="Finy P."/>
            <person name="Geml J."/>
            <person name="Haridas S."/>
            <person name="Hughes K."/>
            <person name="Justo A."/>
            <person name="Karasinski D."/>
            <person name="Kautmanova I."/>
            <person name="Kiss B."/>
            <person name="Kocsube S."/>
            <person name="Kotiranta H."/>
            <person name="LaButti K.M."/>
            <person name="Lechner B.E."/>
            <person name="Liimatainen K."/>
            <person name="Lipzen A."/>
            <person name="Lukacs Z."/>
            <person name="Mihaltcheva S."/>
            <person name="Morgado L.N."/>
            <person name="Niskanen T."/>
            <person name="Noordeloos M.E."/>
            <person name="Ohm R.A."/>
            <person name="Ortiz-Santana B."/>
            <person name="Ovrebo C."/>
            <person name="Racz N."/>
            <person name="Riley R."/>
            <person name="Savchenko A."/>
            <person name="Shiryaev A."/>
            <person name="Soop K."/>
            <person name="Spirin V."/>
            <person name="Szebenyi C."/>
            <person name="Tomsovsky M."/>
            <person name="Tulloss R.E."/>
            <person name="Uehling J."/>
            <person name="Grigoriev I.V."/>
            <person name="Vagvolgyi C."/>
            <person name="Papp T."/>
            <person name="Martin F.M."/>
            <person name="Miettinen O."/>
            <person name="Hibbett D.S."/>
            <person name="Nagy L.G."/>
        </authorList>
    </citation>
    <scope>NUCLEOTIDE SEQUENCE [LARGE SCALE GENOMIC DNA]</scope>
    <source>
        <strain evidence="2 3">FP101781</strain>
    </source>
</reference>
<dbReference type="AlphaFoldDB" id="A0A4Y7SQ83"/>
<protein>
    <submittedName>
        <fullName evidence="2">Uncharacterized protein</fullName>
    </submittedName>
</protein>
<keyword evidence="3" id="KW-1185">Reference proteome</keyword>
<evidence type="ECO:0000313" key="2">
    <source>
        <dbReference type="EMBL" id="TEB24016.1"/>
    </source>
</evidence>
<feature type="compositionally biased region" description="Basic and acidic residues" evidence="1">
    <location>
        <begin position="9"/>
        <end position="22"/>
    </location>
</feature>
<gene>
    <name evidence="2" type="ORF">FA13DRAFT_1739520</name>
</gene>
<feature type="non-terminal residue" evidence="2">
    <location>
        <position position="70"/>
    </location>
</feature>
<comment type="caution">
    <text evidence="2">The sequence shown here is derived from an EMBL/GenBank/DDBJ whole genome shotgun (WGS) entry which is preliminary data.</text>
</comment>
<feature type="region of interest" description="Disordered" evidence="1">
    <location>
        <begin position="1"/>
        <end position="22"/>
    </location>
</feature>